<dbReference type="AlphaFoldDB" id="A0A388L5W8"/>
<evidence type="ECO:0000256" key="2">
    <source>
        <dbReference type="SAM" id="SignalP"/>
    </source>
</evidence>
<feature type="region of interest" description="Disordered" evidence="1">
    <location>
        <begin position="105"/>
        <end position="174"/>
    </location>
</feature>
<dbReference type="Gramene" id="GBG77684">
    <property type="protein sequence ID" value="GBG77684"/>
    <property type="gene ID" value="CBR_g24130"/>
</dbReference>
<organism evidence="3 4">
    <name type="scientific">Chara braunii</name>
    <name type="common">Braun's stonewort</name>
    <dbReference type="NCBI Taxonomy" id="69332"/>
    <lineage>
        <taxon>Eukaryota</taxon>
        <taxon>Viridiplantae</taxon>
        <taxon>Streptophyta</taxon>
        <taxon>Charophyceae</taxon>
        <taxon>Charales</taxon>
        <taxon>Characeae</taxon>
        <taxon>Chara</taxon>
    </lineage>
</organism>
<keyword evidence="4" id="KW-1185">Reference proteome</keyword>
<feature type="region of interest" description="Disordered" evidence="1">
    <location>
        <begin position="308"/>
        <end position="339"/>
    </location>
</feature>
<reference evidence="3 4" key="1">
    <citation type="journal article" date="2018" name="Cell">
        <title>The Chara Genome: Secondary Complexity and Implications for Plant Terrestrialization.</title>
        <authorList>
            <person name="Nishiyama T."/>
            <person name="Sakayama H."/>
            <person name="Vries J.D."/>
            <person name="Buschmann H."/>
            <person name="Saint-Marcoux D."/>
            <person name="Ullrich K.K."/>
            <person name="Haas F.B."/>
            <person name="Vanderstraeten L."/>
            <person name="Becker D."/>
            <person name="Lang D."/>
            <person name="Vosolsobe S."/>
            <person name="Rombauts S."/>
            <person name="Wilhelmsson P.K.I."/>
            <person name="Janitza P."/>
            <person name="Kern R."/>
            <person name="Heyl A."/>
            <person name="Rumpler F."/>
            <person name="Villalobos L.I.A.C."/>
            <person name="Clay J.M."/>
            <person name="Skokan R."/>
            <person name="Toyoda A."/>
            <person name="Suzuki Y."/>
            <person name="Kagoshima H."/>
            <person name="Schijlen E."/>
            <person name="Tajeshwar N."/>
            <person name="Catarino B."/>
            <person name="Hetherington A.J."/>
            <person name="Saltykova A."/>
            <person name="Bonnot C."/>
            <person name="Breuninger H."/>
            <person name="Symeonidi A."/>
            <person name="Radhakrishnan G.V."/>
            <person name="Van Nieuwerburgh F."/>
            <person name="Deforce D."/>
            <person name="Chang C."/>
            <person name="Karol K.G."/>
            <person name="Hedrich R."/>
            <person name="Ulvskov P."/>
            <person name="Glockner G."/>
            <person name="Delwiche C.F."/>
            <person name="Petrasek J."/>
            <person name="Van de Peer Y."/>
            <person name="Friml J."/>
            <person name="Beilby M."/>
            <person name="Dolan L."/>
            <person name="Kohara Y."/>
            <person name="Sugano S."/>
            <person name="Fujiyama A."/>
            <person name="Delaux P.-M."/>
            <person name="Quint M."/>
            <person name="TheiBen G."/>
            <person name="Hagemann M."/>
            <person name="Harholt J."/>
            <person name="Dunand C."/>
            <person name="Zachgo S."/>
            <person name="Langdale J."/>
            <person name="Maumus F."/>
            <person name="Straeten D.V.D."/>
            <person name="Gould S.B."/>
            <person name="Rensing S.A."/>
        </authorList>
    </citation>
    <scope>NUCLEOTIDE SEQUENCE [LARGE SCALE GENOMIC DNA]</scope>
    <source>
        <strain evidence="3 4">S276</strain>
    </source>
</reference>
<feature type="compositionally biased region" description="Basic and acidic residues" evidence="1">
    <location>
        <begin position="125"/>
        <end position="145"/>
    </location>
</feature>
<feature type="signal peptide" evidence="2">
    <location>
        <begin position="1"/>
        <end position="17"/>
    </location>
</feature>
<comment type="caution">
    <text evidence="3">The sequence shown here is derived from an EMBL/GenBank/DDBJ whole genome shotgun (WGS) entry which is preliminary data.</text>
</comment>
<feature type="region of interest" description="Disordered" evidence="1">
    <location>
        <begin position="188"/>
        <end position="278"/>
    </location>
</feature>
<sequence length="521" mass="58430">MKYQFFWIRCLQVLVFALPVLEEAVEAAFGNIIKSYSAFKEPTAPELLNIRFDLTTSAIFRYKPYLTIDLSEFGFVNIEVVCADTPWCPDCRRYFHFAGDVDCTKNKRQKSNPQKTKGKAPVAEKSGKENDKGHNQKEKTSKQKNDPTNQPQGKRPEGNQRGKNMHNGENLGESSKGWHIVVWQGQQKKAYVPKGAGSSFREEVPMNEDGNNGVPQEGQVNKRINKEKGEVSKEGKRKPNLDDEGQELREEPESEGGIGVEEHMDLEDLDEEEEDGDDDCDLLIRHRKVEKKIDIFAKDEELRDIDFGREANPFSKLGPDARSDSGQKENPLIEVEDTDKEIPKDVRLFVLDEDDLQEEGKDGEMETDGQIPLEEGVDGEEKEEESGEEPEEDLLGVMGKELDDGLQRRTEEGVGNTAERDLDIDLSTPVARKTTPMEAFKIYDNSFYGLDSLNSQSQNLGQSSPSAEEGTPFLFGGSGILLRGGRKWNETLRGASPSKRKKGLKGRGIDSYSEDHSVSMG</sequence>
<feature type="region of interest" description="Disordered" evidence="1">
    <location>
        <begin position="490"/>
        <end position="521"/>
    </location>
</feature>
<name>A0A388L5W8_CHABU</name>
<accession>A0A388L5W8</accession>
<feature type="compositionally biased region" description="Acidic residues" evidence="1">
    <location>
        <begin position="375"/>
        <end position="394"/>
    </location>
</feature>
<feature type="compositionally biased region" description="Low complexity" evidence="1">
    <location>
        <begin position="452"/>
        <end position="466"/>
    </location>
</feature>
<feature type="chain" id="PRO_5017401581" description="Zinc knuckle CX2CX4HX4C domain-containing protein" evidence="2">
    <location>
        <begin position="18"/>
        <end position="521"/>
    </location>
</feature>
<dbReference type="Proteomes" id="UP000265515">
    <property type="component" value="Unassembled WGS sequence"/>
</dbReference>
<feature type="region of interest" description="Disordered" evidence="1">
    <location>
        <begin position="452"/>
        <end position="478"/>
    </location>
</feature>
<evidence type="ECO:0000313" key="4">
    <source>
        <dbReference type="Proteomes" id="UP000265515"/>
    </source>
</evidence>
<dbReference type="EMBL" id="BFEA01000274">
    <property type="protein sequence ID" value="GBG77684.1"/>
    <property type="molecule type" value="Genomic_DNA"/>
</dbReference>
<protein>
    <recommendedName>
        <fullName evidence="5">Zinc knuckle CX2CX4HX4C domain-containing protein</fullName>
    </recommendedName>
</protein>
<feature type="compositionally biased region" description="Basic and acidic residues" evidence="1">
    <location>
        <begin position="400"/>
        <end position="423"/>
    </location>
</feature>
<keyword evidence="2" id="KW-0732">Signal</keyword>
<evidence type="ECO:0008006" key="5">
    <source>
        <dbReference type="Google" id="ProtNLM"/>
    </source>
</evidence>
<evidence type="ECO:0000313" key="3">
    <source>
        <dbReference type="EMBL" id="GBG77684.1"/>
    </source>
</evidence>
<gene>
    <name evidence="3" type="ORF">CBR_g24130</name>
</gene>
<feature type="compositionally biased region" description="Basic and acidic residues" evidence="1">
    <location>
        <begin position="224"/>
        <end position="251"/>
    </location>
</feature>
<proteinExistence type="predicted"/>
<evidence type="ECO:0000256" key="1">
    <source>
        <dbReference type="SAM" id="MobiDB-lite"/>
    </source>
</evidence>
<feature type="region of interest" description="Disordered" evidence="1">
    <location>
        <begin position="352"/>
        <end position="429"/>
    </location>
</feature>
<feature type="compositionally biased region" description="Acidic residues" evidence="1">
    <location>
        <begin position="264"/>
        <end position="278"/>
    </location>
</feature>